<proteinExistence type="inferred from homology"/>
<dbReference type="GO" id="GO:0006391">
    <property type="term" value="P:transcription initiation at mitochondrial promoter"/>
    <property type="evidence" value="ECO:0007669"/>
    <property type="project" value="TreeGrafter"/>
</dbReference>
<evidence type="ECO:0000256" key="4">
    <source>
        <dbReference type="ARBA" id="ARBA00022679"/>
    </source>
</evidence>
<evidence type="ECO:0000256" key="8">
    <source>
        <dbReference type="ARBA" id="ARBA00023128"/>
    </source>
</evidence>
<dbReference type="GO" id="GO:0005759">
    <property type="term" value="C:mitochondrial matrix"/>
    <property type="evidence" value="ECO:0007669"/>
    <property type="project" value="TreeGrafter"/>
</dbReference>
<evidence type="ECO:0000256" key="9">
    <source>
        <dbReference type="PROSITE-ProRule" id="PRU01026"/>
    </source>
</evidence>
<dbReference type="PANTHER" id="PTHR11727:SF17">
    <property type="entry name" value="DIMETHYLADENOSINE TRANSFERASE 1, MITOCHONDRIAL"/>
    <property type="match status" value="1"/>
</dbReference>
<evidence type="ECO:0000256" key="1">
    <source>
        <dbReference type="ARBA" id="ARBA00004173"/>
    </source>
</evidence>
<dbReference type="AlphaFoldDB" id="A0A7R9L947"/>
<keyword evidence="8" id="KW-0496">Mitochondrion</keyword>
<keyword evidence="5 9" id="KW-0949">S-adenosyl-L-methionine</keyword>
<comment type="subcellular location">
    <subcellularLocation>
        <location evidence="1">Mitochondrion</location>
    </subcellularLocation>
</comment>
<evidence type="ECO:0000256" key="5">
    <source>
        <dbReference type="ARBA" id="ARBA00022691"/>
    </source>
</evidence>
<keyword evidence="7" id="KW-0809">Transit peptide</keyword>
<dbReference type="SUPFAM" id="SSF53335">
    <property type="entry name" value="S-adenosyl-L-methionine-dependent methyltransferases"/>
    <property type="match status" value="1"/>
</dbReference>
<evidence type="ECO:0000313" key="11">
    <source>
        <dbReference type="EMBL" id="CAD7636333.1"/>
    </source>
</evidence>
<evidence type="ECO:0000313" key="12">
    <source>
        <dbReference type="Proteomes" id="UP000759131"/>
    </source>
</evidence>
<keyword evidence="2 10" id="KW-0698">rRNA processing</keyword>
<dbReference type="Proteomes" id="UP000759131">
    <property type="component" value="Unassembled WGS sequence"/>
</dbReference>
<evidence type="ECO:0000256" key="7">
    <source>
        <dbReference type="ARBA" id="ARBA00022946"/>
    </source>
</evidence>
<sequence length="180" mass="20848">MSARKGLFSYGRVGLTLTFQYEVGQRIIAPVMSHMRCRLSVMCQNLCKVEHRFVINGSSFTPPPAVDVSLVRFTPLIEPRIQLPFNVIEKFVRHLFHHRNKYIRFNVGTLFPKDLKPLVGEVFEKADIDPELRCTMLSVEEIGRLCTVYHDMCDDNMGLFEYDYRARTKLPKVVSAMFVD</sequence>
<dbReference type="OrthoDB" id="16079at2759"/>
<protein>
    <recommendedName>
        <fullName evidence="10">rRNA adenine N(6)-methyltransferase</fullName>
        <ecNumber evidence="10">2.1.1.-</ecNumber>
    </recommendedName>
</protein>
<dbReference type="GO" id="GO:0003723">
    <property type="term" value="F:RNA binding"/>
    <property type="evidence" value="ECO:0007669"/>
    <property type="project" value="UniProtKB-UniRule"/>
</dbReference>
<keyword evidence="3 9" id="KW-0489">Methyltransferase</keyword>
<dbReference type="EC" id="2.1.1.-" evidence="10"/>
<comment type="similarity">
    <text evidence="9 10">Belongs to the class I-like SAM-binding methyltransferase superfamily. rRNA adenine N(6)-methyltransferase family.</text>
</comment>
<reference evidence="11" key="1">
    <citation type="submission" date="2020-11" db="EMBL/GenBank/DDBJ databases">
        <authorList>
            <person name="Tran Van P."/>
        </authorList>
    </citation>
    <scope>NUCLEOTIDE SEQUENCE</scope>
</reference>
<dbReference type="GO" id="GO:0034246">
    <property type="term" value="F:mitochondrial transcription factor activity"/>
    <property type="evidence" value="ECO:0007669"/>
    <property type="project" value="TreeGrafter"/>
</dbReference>
<dbReference type="GO" id="GO:0000179">
    <property type="term" value="F:rRNA (adenine-N6,N6-)-dimethyltransferase activity"/>
    <property type="evidence" value="ECO:0007669"/>
    <property type="project" value="UniProtKB-UniRule"/>
</dbReference>
<keyword evidence="4 9" id="KW-0808">Transferase</keyword>
<accession>A0A7R9L947</accession>
<evidence type="ECO:0000256" key="10">
    <source>
        <dbReference type="RuleBase" id="RU362106"/>
    </source>
</evidence>
<feature type="binding site" evidence="9">
    <location>
        <position position="1"/>
    </location>
    <ligand>
        <name>S-adenosyl-L-methionine</name>
        <dbReference type="ChEBI" id="CHEBI:59789"/>
    </ligand>
</feature>
<gene>
    <name evidence="11" type="ORF">OSB1V03_LOCUS16605</name>
</gene>
<organism evidence="11">
    <name type="scientific">Medioppia subpectinata</name>
    <dbReference type="NCBI Taxonomy" id="1979941"/>
    <lineage>
        <taxon>Eukaryota</taxon>
        <taxon>Metazoa</taxon>
        <taxon>Ecdysozoa</taxon>
        <taxon>Arthropoda</taxon>
        <taxon>Chelicerata</taxon>
        <taxon>Arachnida</taxon>
        <taxon>Acari</taxon>
        <taxon>Acariformes</taxon>
        <taxon>Sarcoptiformes</taxon>
        <taxon>Oribatida</taxon>
        <taxon>Brachypylina</taxon>
        <taxon>Oppioidea</taxon>
        <taxon>Oppiidae</taxon>
        <taxon>Medioppia</taxon>
    </lineage>
</organism>
<keyword evidence="6 9" id="KW-0694">RNA-binding</keyword>
<dbReference type="InterPro" id="IPR029063">
    <property type="entry name" value="SAM-dependent_MTases_sf"/>
</dbReference>
<dbReference type="EMBL" id="CAJPIZ010018702">
    <property type="protein sequence ID" value="CAG2116646.1"/>
    <property type="molecule type" value="Genomic_DNA"/>
</dbReference>
<evidence type="ECO:0000256" key="6">
    <source>
        <dbReference type="ARBA" id="ARBA00022884"/>
    </source>
</evidence>
<evidence type="ECO:0000256" key="2">
    <source>
        <dbReference type="ARBA" id="ARBA00022552"/>
    </source>
</evidence>
<comment type="caution">
    <text evidence="9">Lacks conserved residue(s) required for the propagation of feature annotation.</text>
</comment>
<dbReference type="PANTHER" id="PTHR11727">
    <property type="entry name" value="DIMETHYLADENOSINE TRANSFERASE"/>
    <property type="match status" value="1"/>
</dbReference>
<dbReference type="InterPro" id="IPR023165">
    <property type="entry name" value="rRNA_Ade_diMease-like_C"/>
</dbReference>
<dbReference type="EMBL" id="OC873277">
    <property type="protein sequence ID" value="CAD7636333.1"/>
    <property type="molecule type" value="Genomic_DNA"/>
</dbReference>
<dbReference type="PROSITE" id="PS51689">
    <property type="entry name" value="SAM_RNA_A_N6_MT"/>
    <property type="match status" value="1"/>
</dbReference>
<dbReference type="Pfam" id="PF00398">
    <property type="entry name" value="RrnaAD"/>
    <property type="match status" value="1"/>
</dbReference>
<dbReference type="InterPro" id="IPR001737">
    <property type="entry name" value="KsgA/Erm"/>
</dbReference>
<name>A0A7R9L947_9ACAR</name>
<dbReference type="FunFam" id="1.10.8.100:FF:000006">
    <property type="entry name" value="rRNA adenine N(6)-methyltransferase"/>
    <property type="match status" value="1"/>
</dbReference>
<evidence type="ECO:0000256" key="3">
    <source>
        <dbReference type="ARBA" id="ARBA00022603"/>
    </source>
</evidence>
<dbReference type="Gene3D" id="3.40.50.150">
    <property type="entry name" value="Vaccinia Virus protein VP39"/>
    <property type="match status" value="1"/>
</dbReference>
<keyword evidence="12" id="KW-1185">Reference proteome</keyword>
<dbReference type="Gene3D" id="1.10.8.100">
    <property type="entry name" value="Ribosomal RNA adenine dimethylase-like, domain 2"/>
    <property type="match status" value="1"/>
</dbReference>